<keyword evidence="1" id="KW-0472">Membrane</keyword>
<evidence type="ECO:0000313" key="2">
    <source>
        <dbReference type="EMBL" id="BBE30257.1"/>
    </source>
</evidence>
<comment type="subcellular location">
    <subcellularLocation>
        <location evidence="1">Cell membrane</location>
        <topology evidence="1">Multi-pass membrane protein</topology>
    </subcellularLocation>
</comment>
<protein>
    <recommendedName>
        <fullName evidence="1">Probable queuosine precursor transporter</fullName>
        <shortName evidence="1">Q precursor transporter</shortName>
    </recommendedName>
</protein>
<reference evidence="2 3" key="1">
    <citation type="submission" date="2018-06" db="EMBL/GenBank/DDBJ databases">
        <title>Genome sequencing of Oceanotoga sp. sy52.</title>
        <authorList>
            <person name="Mori K."/>
        </authorList>
    </citation>
    <scope>NUCLEOTIDE SEQUENCE [LARGE SCALE GENOMIC DNA]</scope>
    <source>
        <strain evidence="3">sy52</strain>
    </source>
</reference>
<accession>A0A7G1G5T6</accession>
<feature type="transmembrane region" description="Helical" evidence="1">
    <location>
        <begin position="84"/>
        <end position="107"/>
    </location>
</feature>
<keyword evidence="3" id="KW-1185">Reference proteome</keyword>
<feature type="transmembrane region" description="Helical" evidence="1">
    <location>
        <begin position="6"/>
        <end position="24"/>
    </location>
</feature>
<dbReference type="NCBIfam" id="TIGR00697">
    <property type="entry name" value="queuosine precursor transporter"/>
    <property type="match status" value="1"/>
</dbReference>
<feature type="transmembrane region" description="Helical" evidence="1">
    <location>
        <begin position="159"/>
        <end position="185"/>
    </location>
</feature>
<proteinExistence type="inferred from homology"/>
<dbReference type="KEGG" id="ocy:OSSY52_03980"/>
<feature type="transmembrane region" description="Helical" evidence="1">
    <location>
        <begin position="51"/>
        <end position="72"/>
    </location>
</feature>
<keyword evidence="1" id="KW-0812">Transmembrane</keyword>
<comment type="similarity">
    <text evidence="1">Belongs to the vitamin uptake transporter (VUT/ECF) (TC 2.A.88) family. Q precursor transporter subfamily.</text>
</comment>
<organism evidence="2 3">
    <name type="scientific">Tepiditoga spiralis</name>
    <dbReference type="NCBI Taxonomy" id="2108365"/>
    <lineage>
        <taxon>Bacteria</taxon>
        <taxon>Thermotogati</taxon>
        <taxon>Thermotogota</taxon>
        <taxon>Thermotogae</taxon>
        <taxon>Petrotogales</taxon>
        <taxon>Petrotogaceae</taxon>
        <taxon>Tepiditoga</taxon>
    </lineage>
</organism>
<keyword evidence="1" id="KW-1133">Transmembrane helix</keyword>
<feature type="transmembrane region" description="Helical" evidence="1">
    <location>
        <begin position="191"/>
        <end position="217"/>
    </location>
</feature>
<dbReference type="AlphaFoldDB" id="A0A7G1G5T6"/>
<dbReference type="EMBL" id="AP018712">
    <property type="protein sequence ID" value="BBE30257.1"/>
    <property type="molecule type" value="Genomic_DNA"/>
</dbReference>
<dbReference type="PANTHER" id="PTHR34300:SF2">
    <property type="entry name" value="QUEUOSINE PRECURSOR TRANSPORTER-RELATED"/>
    <property type="match status" value="1"/>
</dbReference>
<dbReference type="Pfam" id="PF02592">
    <property type="entry name" value="Vut_1"/>
    <property type="match status" value="1"/>
</dbReference>
<keyword evidence="1" id="KW-1003">Cell membrane</keyword>
<keyword evidence="1" id="KW-0813">Transport</keyword>
<dbReference type="InParanoid" id="A0A7G1G5T6"/>
<comment type="function">
    <text evidence="1">Involved in the import of queuosine (Q) precursors, required for Q precursor salvage.</text>
</comment>
<dbReference type="HAMAP" id="MF_02088">
    <property type="entry name" value="Q_prec_transport"/>
    <property type="match status" value="1"/>
</dbReference>
<feature type="transmembrane region" description="Helical" evidence="1">
    <location>
        <begin position="119"/>
        <end position="138"/>
    </location>
</feature>
<sequence length="240" mass="27566">MNEMLWFVMLLINFGAILFAYKMWGKAGLYIWVPIATILANIQVLKTIHLFGMTATLGNIIYATSFLVTDILSENYGKKEAKRAVKIGFFAVISMTVLMNLAIYFVPSAEDFGNESIKTIFGFMPRIMIASLSAYWISQHHDVWAYEFWRNKFPAKKFIWIRNNASTMISQLIDSAVFTVIAFWGSFKFSVLMQILISTYVIKWIVAAADTPFVYIAKNWKDKDKIKDEILNSEVLEKSL</sequence>
<dbReference type="GO" id="GO:0022857">
    <property type="term" value="F:transmembrane transporter activity"/>
    <property type="evidence" value="ECO:0007669"/>
    <property type="project" value="UniProtKB-UniRule"/>
</dbReference>
<feature type="transmembrane region" description="Helical" evidence="1">
    <location>
        <begin position="29"/>
        <end position="45"/>
    </location>
</feature>
<dbReference type="RefSeq" id="WP_190615373.1">
    <property type="nucleotide sequence ID" value="NZ_AP018712.1"/>
</dbReference>
<evidence type="ECO:0000256" key="1">
    <source>
        <dbReference type="HAMAP-Rule" id="MF_02088"/>
    </source>
</evidence>
<evidence type="ECO:0000313" key="3">
    <source>
        <dbReference type="Proteomes" id="UP000516361"/>
    </source>
</evidence>
<dbReference type="InterPro" id="IPR003744">
    <property type="entry name" value="YhhQ"/>
</dbReference>
<gene>
    <name evidence="2" type="ORF">OSSY52_03980</name>
</gene>
<dbReference type="Proteomes" id="UP000516361">
    <property type="component" value="Chromosome"/>
</dbReference>
<name>A0A7G1G5T6_9BACT</name>
<dbReference type="GO" id="GO:0005886">
    <property type="term" value="C:plasma membrane"/>
    <property type="evidence" value="ECO:0007669"/>
    <property type="project" value="UniProtKB-SubCell"/>
</dbReference>
<dbReference type="PANTHER" id="PTHR34300">
    <property type="entry name" value="QUEUOSINE PRECURSOR TRANSPORTER-RELATED"/>
    <property type="match status" value="1"/>
</dbReference>